<evidence type="ECO:0000256" key="1">
    <source>
        <dbReference type="SAM" id="SignalP"/>
    </source>
</evidence>
<dbReference type="EMBL" id="JAULSR010000002">
    <property type="protein sequence ID" value="KAK0630708.1"/>
    <property type="molecule type" value="Genomic_DNA"/>
</dbReference>
<evidence type="ECO:0008006" key="4">
    <source>
        <dbReference type="Google" id="ProtNLM"/>
    </source>
</evidence>
<keyword evidence="3" id="KW-1185">Reference proteome</keyword>
<feature type="signal peptide" evidence="1">
    <location>
        <begin position="1"/>
        <end position="17"/>
    </location>
</feature>
<feature type="non-terminal residue" evidence="2">
    <location>
        <position position="1"/>
    </location>
</feature>
<comment type="caution">
    <text evidence="2">The sequence shown here is derived from an EMBL/GenBank/DDBJ whole genome shotgun (WGS) entry which is preliminary data.</text>
</comment>
<keyword evidence="1" id="KW-0732">Signal</keyword>
<proteinExistence type="predicted"/>
<accession>A0AA39XB62</accession>
<protein>
    <recommendedName>
        <fullName evidence="4">Secreted protein</fullName>
    </recommendedName>
</protein>
<evidence type="ECO:0000313" key="3">
    <source>
        <dbReference type="Proteomes" id="UP001174934"/>
    </source>
</evidence>
<dbReference type="AlphaFoldDB" id="A0AA39XB62"/>
<gene>
    <name evidence="2" type="ORF">B0T17DRAFT_529088</name>
</gene>
<sequence length="78" mass="8804">FFFFFLLVCFVSISASASSLSLEASTRSFTRAHTQARSYFAGLLGYKWVSIWDRDARGGSIHGGPKARNRFRSLTFFP</sequence>
<reference evidence="2" key="1">
    <citation type="submission" date="2023-06" db="EMBL/GenBank/DDBJ databases">
        <title>Genome-scale phylogeny and comparative genomics of the fungal order Sordariales.</title>
        <authorList>
            <consortium name="Lawrence Berkeley National Laboratory"/>
            <person name="Hensen N."/>
            <person name="Bonometti L."/>
            <person name="Westerberg I."/>
            <person name="Brannstrom I.O."/>
            <person name="Guillou S."/>
            <person name="Cros-Aarteil S."/>
            <person name="Calhoun S."/>
            <person name="Haridas S."/>
            <person name="Kuo A."/>
            <person name="Mondo S."/>
            <person name="Pangilinan J."/>
            <person name="Riley R."/>
            <person name="LaButti K."/>
            <person name="Andreopoulos B."/>
            <person name="Lipzen A."/>
            <person name="Chen C."/>
            <person name="Yanf M."/>
            <person name="Daum C."/>
            <person name="Ng V."/>
            <person name="Clum A."/>
            <person name="Steindorff A."/>
            <person name="Ohm R."/>
            <person name="Martin F."/>
            <person name="Silar P."/>
            <person name="Natvig D."/>
            <person name="Lalanne C."/>
            <person name="Gautier V."/>
            <person name="Ament-velasquez S.L."/>
            <person name="Kruys A."/>
            <person name="Hutchinson M.I."/>
            <person name="Powell A.J."/>
            <person name="Barry K."/>
            <person name="Miller A.N."/>
            <person name="Grigoriev I.V."/>
            <person name="Debuchy R."/>
            <person name="Gladieux P."/>
            <person name="Thoren M.H."/>
            <person name="Johannesson H."/>
        </authorList>
    </citation>
    <scope>NUCLEOTIDE SEQUENCE</scope>
    <source>
        <strain evidence="2">SMH3391-2</strain>
    </source>
</reference>
<feature type="chain" id="PRO_5041270564" description="Secreted protein" evidence="1">
    <location>
        <begin position="18"/>
        <end position="78"/>
    </location>
</feature>
<dbReference type="Proteomes" id="UP001174934">
    <property type="component" value="Unassembled WGS sequence"/>
</dbReference>
<evidence type="ECO:0000313" key="2">
    <source>
        <dbReference type="EMBL" id="KAK0630708.1"/>
    </source>
</evidence>
<organism evidence="2 3">
    <name type="scientific">Bombardia bombarda</name>
    <dbReference type="NCBI Taxonomy" id="252184"/>
    <lineage>
        <taxon>Eukaryota</taxon>
        <taxon>Fungi</taxon>
        <taxon>Dikarya</taxon>
        <taxon>Ascomycota</taxon>
        <taxon>Pezizomycotina</taxon>
        <taxon>Sordariomycetes</taxon>
        <taxon>Sordariomycetidae</taxon>
        <taxon>Sordariales</taxon>
        <taxon>Lasiosphaeriaceae</taxon>
        <taxon>Bombardia</taxon>
    </lineage>
</organism>
<name>A0AA39XB62_9PEZI</name>